<reference evidence="2" key="1">
    <citation type="submission" date="2020-08" db="EMBL/GenBank/DDBJ databases">
        <title>Plant Genome Project.</title>
        <authorList>
            <person name="Zhang R.-G."/>
        </authorList>
    </citation>
    <scope>NUCLEOTIDE SEQUENCE</scope>
    <source>
        <strain evidence="2">WSP0</strain>
        <tissue evidence="2">Leaf</tissue>
    </source>
</reference>
<organism evidence="2 3">
    <name type="scientific">Rhododendron griersonianum</name>
    <dbReference type="NCBI Taxonomy" id="479676"/>
    <lineage>
        <taxon>Eukaryota</taxon>
        <taxon>Viridiplantae</taxon>
        <taxon>Streptophyta</taxon>
        <taxon>Embryophyta</taxon>
        <taxon>Tracheophyta</taxon>
        <taxon>Spermatophyta</taxon>
        <taxon>Magnoliopsida</taxon>
        <taxon>eudicotyledons</taxon>
        <taxon>Gunneridae</taxon>
        <taxon>Pentapetalae</taxon>
        <taxon>asterids</taxon>
        <taxon>Ericales</taxon>
        <taxon>Ericaceae</taxon>
        <taxon>Ericoideae</taxon>
        <taxon>Rhodoreae</taxon>
        <taxon>Rhododendron</taxon>
    </lineage>
</organism>
<evidence type="ECO:0000313" key="3">
    <source>
        <dbReference type="Proteomes" id="UP000823749"/>
    </source>
</evidence>
<keyword evidence="3" id="KW-1185">Reference proteome</keyword>
<name>A0AAV6L6I7_9ERIC</name>
<evidence type="ECO:0000313" key="2">
    <source>
        <dbReference type="EMBL" id="KAG5560678.1"/>
    </source>
</evidence>
<evidence type="ECO:0000256" key="1">
    <source>
        <dbReference type="SAM" id="MobiDB-lite"/>
    </source>
</evidence>
<comment type="caution">
    <text evidence="2">The sequence shown here is derived from an EMBL/GenBank/DDBJ whole genome shotgun (WGS) entry which is preliminary data.</text>
</comment>
<accession>A0AAV6L6I7</accession>
<sequence length="188" mass="20600">MPASSLPPSLPTQPLSVTSSSSYNDLTQTFGQLGISPQYGSIQSVGLPQQSSIANAFGPTQTLHTQFSGSIGQPVMTQPHMPYSSMPPQFFQQTFRGFARGRGRVGYKGVFPSHFVINGNRTQELGNSRTRLFLSLNLSSIFISEMDSGFLQLVGDFTSNLKLLQHYPSTNISHLLYVANKLRTQPAR</sequence>
<gene>
    <name evidence="2" type="ORF">RHGRI_003868</name>
</gene>
<proteinExistence type="predicted"/>
<dbReference type="Proteomes" id="UP000823749">
    <property type="component" value="Chromosome 2"/>
</dbReference>
<dbReference type="EMBL" id="JACTNZ010000002">
    <property type="protein sequence ID" value="KAG5560678.1"/>
    <property type="molecule type" value="Genomic_DNA"/>
</dbReference>
<protein>
    <submittedName>
        <fullName evidence="2">Uncharacterized protein</fullName>
    </submittedName>
</protein>
<dbReference type="AlphaFoldDB" id="A0AAV6L6I7"/>
<feature type="region of interest" description="Disordered" evidence="1">
    <location>
        <begin position="1"/>
        <end position="20"/>
    </location>
</feature>